<sequence>MQSDTKPRASTQTPRFSYLLRLGLESIGVRYASIDLLRKAKKNQTAEVRVGC</sequence>
<organism evidence="2 3">
    <name type="scientific">Phytophthora cactorum</name>
    <dbReference type="NCBI Taxonomy" id="29920"/>
    <lineage>
        <taxon>Eukaryota</taxon>
        <taxon>Sar</taxon>
        <taxon>Stramenopiles</taxon>
        <taxon>Oomycota</taxon>
        <taxon>Peronosporomycetes</taxon>
        <taxon>Peronosporales</taxon>
        <taxon>Peronosporaceae</taxon>
        <taxon>Phytophthora</taxon>
    </lineage>
</organism>
<keyword evidence="3" id="KW-1185">Reference proteome</keyword>
<evidence type="ECO:0000313" key="2">
    <source>
        <dbReference type="EMBL" id="RAW20526.1"/>
    </source>
</evidence>
<dbReference type="AlphaFoldDB" id="A0A329R9M6"/>
<dbReference type="Proteomes" id="UP000251314">
    <property type="component" value="Unassembled WGS sequence"/>
</dbReference>
<comment type="caution">
    <text evidence="2">The sequence shown here is derived from an EMBL/GenBank/DDBJ whole genome shotgun (WGS) entry which is preliminary data.</text>
</comment>
<accession>A0A329R9M6</accession>
<dbReference type="VEuPathDB" id="FungiDB:PC110_g23032"/>
<dbReference type="EMBL" id="MJFZ01002739">
    <property type="protein sequence ID" value="RAW20526.1"/>
    <property type="molecule type" value="Genomic_DNA"/>
</dbReference>
<name>A0A329R9M6_9STRA</name>
<dbReference type="Proteomes" id="UP000760860">
    <property type="component" value="Unassembled WGS sequence"/>
</dbReference>
<reference evidence="2 3" key="1">
    <citation type="submission" date="2018-01" db="EMBL/GenBank/DDBJ databases">
        <title>Draft genome of the strawberry crown rot pathogen Phytophthora cactorum.</title>
        <authorList>
            <person name="Armitage A.D."/>
            <person name="Lysoe E."/>
            <person name="Nellist C.F."/>
            <person name="Harrison R.J."/>
            <person name="Brurberg M.B."/>
        </authorList>
    </citation>
    <scope>NUCLEOTIDE SEQUENCE [LARGE SCALE GENOMIC DNA]</scope>
    <source>
        <strain evidence="2 3">10300</strain>
    </source>
</reference>
<proteinExistence type="predicted"/>
<reference evidence="1" key="2">
    <citation type="submission" date="2018-05" db="EMBL/GenBank/DDBJ databases">
        <title>Effector identification in a new, highly contiguous assembly of the strawberry crown rot pathogen Phytophthora cactorum.</title>
        <authorList>
            <person name="Armitage A.D."/>
            <person name="Nellist C.F."/>
            <person name="Bates H."/>
            <person name="Vickerstaff R.J."/>
            <person name="Harrison R.J."/>
        </authorList>
    </citation>
    <scope>NUCLEOTIDE SEQUENCE</scope>
    <source>
        <strain evidence="1">P421</strain>
    </source>
</reference>
<evidence type="ECO:0000313" key="3">
    <source>
        <dbReference type="Proteomes" id="UP000251314"/>
    </source>
</evidence>
<evidence type="ECO:0000313" key="1">
    <source>
        <dbReference type="EMBL" id="KAG3200411.1"/>
    </source>
</evidence>
<dbReference type="EMBL" id="RCMV01002979">
    <property type="protein sequence ID" value="KAG3200411.1"/>
    <property type="molecule type" value="Genomic_DNA"/>
</dbReference>
<protein>
    <submittedName>
        <fullName evidence="2">Uncharacterized protein</fullName>
    </submittedName>
</protein>
<gene>
    <name evidence="2" type="ORF">PC110_g23032</name>
    <name evidence="1" type="ORF">PC129_g23848</name>
</gene>
<dbReference type="OrthoDB" id="77427at2759"/>